<feature type="signal peptide" evidence="1">
    <location>
        <begin position="1"/>
        <end position="26"/>
    </location>
</feature>
<evidence type="ECO:0000313" key="2">
    <source>
        <dbReference type="EMBL" id="GAA2795942.1"/>
    </source>
</evidence>
<protein>
    <recommendedName>
        <fullName evidence="4">Fibronectin type-III domain-containing protein</fullName>
    </recommendedName>
</protein>
<evidence type="ECO:0000313" key="3">
    <source>
        <dbReference type="Proteomes" id="UP001500979"/>
    </source>
</evidence>
<dbReference type="SUPFAM" id="SSF50998">
    <property type="entry name" value="Quinoprotein alcohol dehydrogenase-like"/>
    <property type="match status" value="1"/>
</dbReference>
<accession>A0ABN3VH49</accession>
<evidence type="ECO:0000256" key="1">
    <source>
        <dbReference type="SAM" id="SignalP"/>
    </source>
</evidence>
<dbReference type="InterPro" id="IPR013431">
    <property type="entry name" value="Delta_60_rpt"/>
</dbReference>
<gene>
    <name evidence="2" type="ORF">GCM10010470_33810</name>
</gene>
<dbReference type="Pfam" id="PF17164">
    <property type="entry name" value="DUF5122"/>
    <property type="match status" value="2"/>
</dbReference>
<feature type="chain" id="PRO_5046686967" description="Fibronectin type-III domain-containing protein" evidence="1">
    <location>
        <begin position="27"/>
        <end position="546"/>
    </location>
</feature>
<dbReference type="Proteomes" id="UP001500979">
    <property type="component" value="Unassembled WGS sequence"/>
</dbReference>
<evidence type="ECO:0008006" key="4">
    <source>
        <dbReference type="Google" id="ProtNLM"/>
    </source>
</evidence>
<dbReference type="RefSeq" id="WP_344680724.1">
    <property type="nucleotide sequence ID" value="NZ_BAAAUX010000014.1"/>
</dbReference>
<reference evidence="2 3" key="1">
    <citation type="journal article" date="2019" name="Int. J. Syst. Evol. Microbiol.">
        <title>The Global Catalogue of Microorganisms (GCM) 10K type strain sequencing project: providing services to taxonomists for standard genome sequencing and annotation.</title>
        <authorList>
            <consortium name="The Broad Institute Genomics Platform"/>
            <consortium name="The Broad Institute Genome Sequencing Center for Infectious Disease"/>
            <person name="Wu L."/>
            <person name="Ma J."/>
        </authorList>
    </citation>
    <scope>NUCLEOTIDE SEQUENCE [LARGE SCALE GENOMIC DNA]</scope>
    <source>
        <strain evidence="2 3">JCM 9383</strain>
    </source>
</reference>
<keyword evidence="1" id="KW-0732">Signal</keyword>
<keyword evidence="3" id="KW-1185">Reference proteome</keyword>
<sequence length="546" mass="57154">MTRAGKALSALLAVTATLSGSVTASAEPLPQPVTAGALPTPQTDGIVFSVAIAGNVAIAGGRFSKARPAGVAPGGPGEVTRDNLLAFDVTTGDLLPWAPVVSGSTFSGPDPGPFCEPAGDGRWVCDAVFRIKTSPDGRKVYVGGDFDRIDGQWRSRVAAFDVATGALDPGFRPRVAGRVRGLSIMADTVYLGGGFNAVDGVPRTRLAAVSTGTGALLPWAPAADKEVFAVLTAQGRTVIGGAFDQVSGNYRHGLTAVDAVSGAPVPWEWVTPSDADTVTDLVTDGSGTVYLGSYNWRGGDPRLEGRGALDIATGRPKWMDGCYGDTQSVAVAGGVLYSASHTHDCAAINAVPENGRIDYQRLLAETTTATGTAQRSVNHVRSGDPVPELLPWLPNTNGGPSTSPWLNGPWAVDTDGRYVVVGGEFTVVNGVPQQSLTRFAARGVPGAVNNGPQVPFPAPSVNRRLFGGNVIRWQGTWDAQNRELGYEVMRSDTPQPIHTTTRSAWPWTLSELSFTDQNPPRGRVEYWIRAVDADGAVLSSPRTSIG</sequence>
<organism evidence="2 3">
    <name type="scientific">Saccharopolyspora taberi</name>
    <dbReference type="NCBI Taxonomy" id="60895"/>
    <lineage>
        <taxon>Bacteria</taxon>
        <taxon>Bacillati</taxon>
        <taxon>Actinomycetota</taxon>
        <taxon>Actinomycetes</taxon>
        <taxon>Pseudonocardiales</taxon>
        <taxon>Pseudonocardiaceae</taxon>
        <taxon>Saccharopolyspora</taxon>
    </lineage>
</organism>
<name>A0ABN3VH49_9PSEU</name>
<dbReference type="EMBL" id="BAAAUX010000014">
    <property type="protein sequence ID" value="GAA2795942.1"/>
    <property type="molecule type" value="Genomic_DNA"/>
</dbReference>
<comment type="caution">
    <text evidence="2">The sequence shown here is derived from an EMBL/GenBank/DDBJ whole genome shotgun (WGS) entry which is preliminary data.</text>
</comment>
<dbReference type="InterPro" id="IPR011047">
    <property type="entry name" value="Quinoprotein_ADH-like_sf"/>
</dbReference>
<proteinExistence type="predicted"/>